<evidence type="ECO:0000313" key="5">
    <source>
        <dbReference type="WBParaSite" id="HNAJ_0000938401-mRNA-1"/>
    </source>
</evidence>
<dbReference type="PROSITE" id="PS01009">
    <property type="entry name" value="CRISP_1"/>
    <property type="match status" value="1"/>
</dbReference>
<dbReference type="EMBL" id="UZAE01012592">
    <property type="protein sequence ID" value="VDO05837.1"/>
    <property type="molecule type" value="Genomic_DNA"/>
</dbReference>
<reference evidence="5" key="1">
    <citation type="submission" date="2017-02" db="UniProtKB">
        <authorList>
            <consortium name="WormBaseParasite"/>
        </authorList>
    </citation>
    <scope>IDENTIFICATION</scope>
</reference>
<dbReference type="OrthoDB" id="43654at2759"/>
<sequence>MTTKIEVNLHGMVEMWYNETKYYSYGSNYCSRVCGHYTQVVWAKSLKLGCAYKVCSPFTVWENTYNSAFFVACQYSPAGNFNGQKPYMSGTKCTMCPSGYKACDKGLCVAKSSGKTSTKSPHVSTSCSNRSTTSSTTSVSCSEVLAVIALVLANHLN</sequence>
<dbReference type="Pfam" id="PF00188">
    <property type="entry name" value="CAP"/>
    <property type="match status" value="1"/>
</dbReference>
<dbReference type="STRING" id="102285.A0A0R3TPI2"/>
<dbReference type="GO" id="GO:0005576">
    <property type="term" value="C:extracellular region"/>
    <property type="evidence" value="ECO:0007669"/>
    <property type="project" value="InterPro"/>
</dbReference>
<dbReference type="SMART" id="SM00198">
    <property type="entry name" value="SCP"/>
    <property type="match status" value="1"/>
</dbReference>
<dbReference type="AlphaFoldDB" id="A0A0R3TPI2"/>
<dbReference type="WBParaSite" id="HNAJ_0000938401-mRNA-1">
    <property type="protein sequence ID" value="HNAJ_0000938401-mRNA-1"/>
    <property type="gene ID" value="HNAJ_0000938401"/>
</dbReference>
<protein>
    <submittedName>
        <fullName evidence="5">SCP domain-containing protein</fullName>
    </submittedName>
</protein>
<evidence type="ECO:0000313" key="4">
    <source>
        <dbReference type="Proteomes" id="UP000278807"/>
    </source>
</evidence>
<dbReference type="InterPro" id="IPR018244">
    <property type="entry name" value="Allrgn_V5/Tpx1_CS"/>
</dbReference>
<dbReference type="InterPro" id="IPR002413">
    <property type="entry name" value="V5_allergen-like"/>
</dbReference>
<dbReference type="PRINTS" id="PR00837">
    <property type="entry name" value="V5TPXLIKE"/>
</dbReference>
<evidence type="ECO:0000259" key="2">
    <source>
        <dbReference type="SMART" id="SM00198"/>
    </source>
</evidence>
<feature type="compositionally biased region" description="Low complexity" evidence="1">
    <location>
        <begin position="123"/>
        <end position="135"/>
    </location>
</feature>
<keyword evidence="4" id="KW-1185">Reference proteome</keyword>
<dbReference type="PRINTS" id="PR00838">
    <property type="entry name" value="V5ALLERGEN"/>
</dbReference>
<gene>
    <name evidence="3" type="ORF">HNAJ_LOCUS9379</name>
</gene>
<dbReference type="PROSITE" id="PS01010">
    <property type="entry name" value="CRISP_2"/>
    <property type="match status" value="1"/>
</dbReference>
<organism evidence="5">
    <name type="scientific">Rodentolepis nana</name>
    <name type="common">Dwarf tapeworm</name>
    <name type="synonym">Hymenolepis nana</name>
    <dbReference type="NCBI Taxonomy" id="102285"/>
    <lineage>
        <taxon>Eukaryota</taxon>
        <taxon>Metazoa</taxon>
        <taxon>Spiralia</taxon>
        <taxon>Lophotrochozoa</taxon>
        <taxon>Platyhelminthes</taxon>
        <taxon>Cestoda</taxon>
        <taxon>Eucestoda</taxon>
        <taxon>Cyclophyllidea</taxon>
        <taxon>Hymenolepididae</taxon>
        <taxon>Rodentolepis</taxon>
    </lineage>
</organism>
<proteinExistence type="predicted"/>
<dbReference type="Proteomes" id="UP000278807">
    <property type="component" value="Unassembled WGS sequence"/>
</dbReference>
<dbReference type="SUPFAM" id="SSF55797">
    <property type="entry name" value="PR-1-like"/>
    <property type="match status" value="1"/>
</dbReference>
<dbReference type="InterPro" id="IPR001283">
    <property type="entry name" value="CRISP-related"/>
</dbReference>
<dbReference type="PANTHER" id="PTHR10334">
    <property type="entry name" value="CYSTEINE-RICH SECRETORY PROTEIN-RELATED"/>
    <property type="match status" value="1"/>
</dbReference>
<evidence type="ECO:0000313" key="3">
    <source>
        <dbReference type="EMBL" id="VDO05837.1"/>
    </source>
</evidence>
<accession>A0A0R3TPI2</accession>
<evidence type="ECO:0000256" key="1">
    <source>
        <dbReference type="SAM" id="MobiDB-lite"/>
    </source>
</evidence>
<reference evidence="3 4" key="2">
    <citation type="submission" date="2018-11" db="EMBL/GenBank/DDBJ databases">
        <authorList>
            <consortium name="Pathogen Informatics"/>
        </authorList>
    </citation>
    <scope>NUCLEOTIDE SEQUENCE [LARGE SCALE GENOMIC DNA]</scope>
</reference>
<feature type="region of interest" description="Disordered" evidence="1">
    <location>
        <begin position="112"/>
        <end position="135"/>
    </location>
</feature>
<feature type="domain" description="SCP" evidence="2">
    <location>
        <begin position="1"/>
        <end position="83"/>
    </location>
</feature>
<feature type="compositionally biased region" description="Polar residues" evidence="1">
    <location>
        <begin position="113"/>
        <end position="122"/>
    </location>
</feature>
<name>A0A0R3TPI2_RODNA</name>
<dbReference type="InterPro" id="IPR035940">
    <property type="entry name" value="CAP_sf"/>
</dbReference>
<dbReference type="InterPro" id="IPR014044">
    <property type="entry name" value="CAP_dom"/>
</dbReference>
<dbReference type="Gene3D" id="3.40.33.10">
    <property type="entry name" value="CAP"/>
    <property type="match status" value="1"/>
</dbReference>